<evidence type="ECO:0000256" key="1">
    <source>
        <dbReference type="SAM" id="MobiDB-lite"/>
    </source>
</evidence>
<dbReference type="OrthoDB" id="4940191at2759"/>
<evidence type="ECO:0000313" key="3">
    <source>
        <dbReference type="Proteomes" id="UP000030816"/>
    </source>
</evidence>
<evidence type="ECO:0000313" key="2">
    <source>
        <dbReference type="EMBL" id="KHN93868.1"/>
    </source>
</evidence>
<name>A0A0B2WJ26_METAS</name>
<feature type="compositionally biased region" description="Basic and acidic residues" evidence="1">
    <location>
        <begin position="157"/>
        <end position="177"/>
    </location>
</feature>
<sequence>MKGSTAQKIRKFSRHHKSEDRLQRNKFPEHKEKSRSTRLLQRCRRLFRHLPKVGKGRGVTQEAGDEGSPPDATDAAADAEDRGVARPSHDICVPHKKHEDESQQPLTVRKNAAARETLVESKPTIRAVRVSTEPADSLMPVDALDHQSVVPSGPSSTHEKRLTPRGERKPPPVKYDFKGAESSKWELFGTRRSSVESMRCEKAAREEAEWQAKNMF</sequence>
<dbReference type="Proteomes" id="UP000030816">
    <property type="component" value="Unassembled WGS sequence"/>
</dbReference>
<feature type="compositionally biased region" description="Basic and acidic residues" evidence="1">
    <location>
        <begin position="17"/>
        <end position="35"/>
    </location>
</feature>
<gene>
    <name evidence="2" type="ORF">MAM_08290</name>
</gene>
<comment type="caution">
    <text evidence="2">The sequence shown here is derived from an EMBL/GenBank/DDBJ whole genome shotgun (WGS) entry which is preliminary data.</text>
</comment>
<accession>A0A0B2WJ26</accession>
<dbReference type="RefSeq" id="XP_040674934.1">
    <property type="nucleotide sequence ID" value="XM_040827088.1"/>
</dbReference>
<feature type="compositionally biased region" description="Basic residues" evidence="1">
    <location>
        <begin position="41"/>
        <end position="55"/>
    </location>
</feature>
<reference evidence="2 3" key="1">
    <citation type="journal article" date="2014" name="Proc. Natl. Acad. Sci. U.S.A.">
        <title>Trajectory and genomic determinants of fungal-pathogen speciation and host adaptation.</title>
        <authorList>
            <person name="Hu X."/>
            <person name="Xiao G."/>
            <person name="Zheng P."/>
            <person name="Shang Y."/>
            <person name="Su Y."/>
            <person name="Zhang X."/>
            <person name="Liu X."/>
            <person name="Zhan S."/>
            <person name="St Leger R.J."/>
            <person name="Wang C."/>
        </authorList>
    </citation>
    <scope>NUCLEOTIDE SEQUENCE [LARGE SCALE GENOMIC DNA]</scope>
    <source>
        <strain evidence="2 3">ARSEF 1941</strain>
    </source>
</reference>
<dbReference type="HOGENOM" id="CLU_1185252_0_0_1"/>
<feature type="region of interest" description="Disordered" evidence="1">
    <location>
        <begin position="131"/>
        <end position="177"/>
    </location>
</feature>
<dbReference type="AlphaFoldDB" id="A0A0B2WJ26"/>
<organism evidence="2 3">
    <name type="scientific">Metarhizium album (strain ARSEF 1941)</name>
    <dbReference type="NCBI Taxonomy" id="1081103"/>
    <lineage>
        <taxon>Eukaryota</taxon>
        <taxon>Fungi</taxon>
        <taxon>Dikarya</taxon>
        <taxon>Ascomycota</taxon>
        <taxon>Pezizomycotina</taxon>
        <taxon>Sordariomycetes</taxon>
        <taxon>Hypocreomycetidae</taxon>
        <taxon>Hypocreales</taxon>
        <taxon>Clavicipitaceae</taxon>
        <taxon>Metarhizium</taxon>
    </lineage>
</organism>
<protein>
    <submittedName>
        <fullName evidence="2">Uncharacterized protein</fullName>
    </submittedName>
</protein>
<keyword evidence="3" id="KW-1185">Reference proteome</keyword>
<feature type="compositionally biased region" description="Basic and acidic residues" evidence="1">
    <location>
        <begin position="79"/>
        <end position="89"/>
    </location>
</feature>
<feature type="region of interest" description="Disordered" evidence="1">
    <location>
        <begin position="1"/>
        <end position="89"/>
    </location>
</feature>
<dbReference type="GeneID" id="63742745"/>
<proteinExistence type="predicted"/>
<dbReference type="EMBL" id="AZHE01000049">
    <property type="protein sequence ID" value="KHN93868.1"/>
    <property type="molecule type" value="Genomic_DNA"/>
</dbReference>